<dbReference type="RefSeq" id="WP_093374166.1">
    <property type="nucleotide sequence ID" value="NZ_BNAN01000001.1"/>
</dbReference>
<dbReference type="Proteomes" id="UP000198520">
    <property type="component" value="Unassembled WGS sequence"/>
</dbReference>
<name>A0A1I2CFE9_9MICO</name>
<gene>
    <name evidence="1" type="ORF">SAMN04488035_0105</name>
</gene>
<accession>A0A1I2CFE9</accession>
<evidence type="ECO:0000313" key="1">
    <source>
        <dbReference type="EMBL" id="SFE67026.1"/>
    </source>
</evidence>
<proteinExistence type="predicted"/>
<protein>
    <submittedName>
        <fullName evidence="1">Uncharacterized protein</fullName>
    </submittedName>
</protein>
<evidence type="ECO:0000313" key="2">
    <source>
        <dbReference type="Proteomes" id="UP000198520"/>
    </source>
</evidence>
<organism evidence="1 2">
    <name type="scientific">Flavimobilis marinus</name>
    <dbReference type="NCBI Taxonomy" id="285351"/>
    <lineage>
        <taxon>Bacteria</taxon>
        <taxon>Bacillati</taxon>
        <taxon>Actinomycetota</taxon>
        <taxon>Actinomycetes</taxon>
        <taxon>Micrococcales</taxon>
        <taxon>Jonesiaceae</taxon>
        <taxon>Flavimobilis</taxon>
    </lineage>
</organism>
<reference evidence="2" key="1">
    <citation type="submission" date="2016-10" db="EMBL/GenBank/DDBJ databases">
        <authorList>
            <person name="Varghese N."/>
            <person name="Submissions S."/>
        </authorList>
    </citation>
    <scope>NUCLEOTIDE SEQUENCE [LARGE SCALE GENOMIC DNA]</scope>
    <source>
        <strain evidence="2">DSM 19083</strain>
    </source>
</reference>
<dbReference type="OrthoDB" id="3748032at2"/>
<dbReference type="STRING" id="285351.SAMN04488035_0105"/>
<keyword evidence="2" id="KW-1185">Reference proteome</keyword>
<dbReference type="EMBL" id="FONZ01000001">
    <property type="protein sequence ID" value="SFE67026.1"/>
    <property type="molecule type" value="Genomic_DNA"/>
</dbReference>
<sequence length="283" mass="30828">MTAKESEFMQVTVLQKALLPWQARDVLVQGASALGGVVTLAGEAARLRTAPELAAAYRWGPERVADAVEHVDVVRFVMDPMMSLTAPRDVGPVPWPHYSTGFLASEHLVRAWMLDRTRYPEGAECWRVHADGRQELVSVYDGSARGWRGAQAYAPPNHLVGPRARWNGTEYAADVLESGAIELIAVGPDAPDGFTSARPMIWTRQVPAAECDVVQSPVLQGTWRGTPVRVIDKAGEQVRLLLQEPTAADVERTGAAEVEPGIFEVEAPVSELADLNAYVRQLA</sequence>
<dbReference type="AlphaFoldDB" id="A0A1I2CFE9"/>